<protein>
    <submittedName>
        <fullName evidence="3">Glutaredoxin</fullName>
    </submittedName>
</protein>
<dbReference type="SUPFAM" id="SSF52833">
    <property type="entry name" value="Thioredoxin-like"/>
    <property type="match status" value="1"/>
</dbReference>
<feature type="domain" description="Glutaredoxin" evidence="2">
    <location>
        <begin position="40"/>
        <end position="101"/>
    </location>
</feature>
<evidence type="ECO:0000313" key="4">
    <source>
        <dbReference type="Proteomes" id="UP000534388"/>
    </source>
</evidence>
<dbReference type="RefSeq" id="WP_182162781.1">
    <property type="nucleotide sequence ID" value="NZ_JACEZT010000007.1"/>
</dbReference>
<dbReference type="Pfam" id="PF00462">
    <property type="entry name" value="Glutaredoxin"/>
    <property type="match status" value="1"/>
</dbReference>
<dbReference type="GO" id="GO:0015038">
    <property type="term" value="F:glutathione disulfide oxidoreductase activity"/>
    <property type="evidence" value="ECO:0007669"/>
    <property type="project" value="TreeGrafter"/>
</dbReference>
<keyword evidence="4" id="KW-1185">Reference proteome</keyword>
<evidence type="ECO:0000313" key="3">
    <source>
        <dbReference type="EMBL" id="MBA5637818.1"/>
    </source>
</evidence>
<evidence type="ECO:0000256" key="1">
    <source>
        <dbReference type="ARBA" id="ARBA00007787"/>
    </source>
</evidence>
<sequence length="126" mass="13931">MTRSILDEAHIHPAIRATISDSHADVVREVQAAIAAHAVVVVGMAQNPFPRKARKILDGLGQPYHYLEYGSYLSQWRRRNALKMWTGWPTMPMVFVRGVLVGGAQELQKLVDQGQFPALLAAAQTA</sequence>
<comment type="similarity">
    <text evidence="1">Belongs to the glutaredoxin family.</text>
</comment>
<organism evidence="3 4">
    <name type="scientific">Rugamonas brunnea</name>
    <dbReference type="NCBI Taxonomy" id="2758569"/>
    <lineage>
        <taxon>Bacteria</taxon>
        <taxon>Pseudomonadati</taxon>
        <taxon>Pseudomonadota</taxon>
        <taxon>Betaproteobacteria</taxon>
        <taxon>Burkholderiales</taxon>
        <taxon>Oxalobacteraceae</taxon>
        <taxon>Telluria group</taxon>
        <taxon>Rugamonas</taxon>
    </lineage>
</organism>
<dbReference type="PANTHER" id="PTHR45694">
    <property type="entry name" value="GLUTAREDOXIN 2"/>
    <property type="match status" value="1"/>
</dbReference>
<accession>A0A7W2ESJ0</accession>
<dbReference type="CDD" id="cd02066">
    <property type="entry name" value="GRX_family"/>
    <property type="match status" value="1"/>
</dbReference>
<name>A0A7W2ESJ0_9BURK</name>
<reference evidence="3 4" key="1">
    <citation type="submission" date="2020-07" db="EMBL/GenBank/DDBJ databases">
        <title>Novel species isolated from subtropical streams in China.</title>
        <authorList>
            <person name="Lu H."/>
        </authorList>
    </citation>
    <scope>NUCLEOTIDE SEQUENCE [LARGE SCALE GENOMIC DNA]</scope>
    <source>
        <strain evidence="3 4">LX20W</strain>
    </source>
</reference>
<dbReference type="Gene3D" id="3.40.30.10">
    <property type="entry name" value="Glutaredoxin"/>
    <property type="match status" value="1"/>
</dbReference>
<evidence type="ECO:0000259" key="2">
    <source>
        <dbReference type="Pfam" id="PF00462"/>
    </source>
</evidence>
<dbReference type="GO" id="GO:0034599">
    <property type="term" value="P:cellular response to oxidative stress"/>
    <property type="evidence" value="ECO:0007669"/>
    <property type="project" value="TreeGrafter"/>
</dbReference>
<dbReference type="InterPro" id="IPR036249">
    <property type="entry name" value="Thioredoxin-like_sf"/>
</dbReference>
<dbReference type="PROSITE" id="PS51354">
    <property type="entry name" value="GLUTAREDOXIN_2"/>
    <property type="match status" value="1"/>
</dbReference>
<dbReference type="EMBL" id="JACEZT010000007">
    <property type="protein sequence ID" value="MBA5637818.1"/>
    <property type="molecule type" value="Genomic_DNA"/>
</dbReference>
<gene>
    <name evidence="3" type="ORF">H3H37_12215</name>
</gene>
<dbReference type="Proteomes" id="UP000534388">
    <property type="component" value="Unassembled WGS sequence"/>
</dbReference>
<dbReference type="AlphaFoldDB" id="A0A7W2ESJ0"/>
<dbReference type="PANTHER" id="PTHR45694:SF18">
    <property type="entry name" value="GLUTAREDOXIN-1-RELATED"/>
    <property type="match status" value="1"/>
</dbReference>
<dbReference type="InterPro" id="IPR002109">
    <property type="entry name" value="Glutaredoxin"/>
</dbReference>
<proteinExistence type="inferred from homology"/>
<comment type="caution">
    <text evidence="3">The sequence shown here is derived from an EMBL/GenBank/DDBJ whole genome shotgun (WGS) entry which is preliminary data.</text>
</comment>
<dbReference type="GO" id="GO:0005737">
    <property type="term" value="C:cytoplasm"/>
    <property type="evidence" value="ECO:0007669"/>
    <property type="project" value="TreeGrafter"/>
</dbReference>